<dbReference type="AlphaFoldDB" id="A0A162JV11"/>
<feature type="signal peptide" evidence="1">
    <location>
        <begin position="1"/>
        <end position="24"/>
    </location>
</feature>
<feature type="chain" id="PRO_5007836168" description="YjbH domain-containing protein" evidence="1">
    <location>
        <begin position="25"/>
        <end position="855"/>
    </location>
</feature>
<evidence type="ECO:0000313" key="3">
    <source>
        <dbReference type="Proteomes" id="UP000075787"/>
    </source>
</evidence>
<dbReference type="EMBL" id="LPZR01000213">
    <property type="protein sequence ID" value="KYO49932.1"/>
    <property type="molecule type" value="Genomic_DNA"/>
</dbReference>
<keyword evidence="1" id="KW-0732">Signal</keyword>
<dbReference type="InterPro" id="IPR010344">
    <property type="entry name" value="YbjH"/>
</dbReference>
<reference evidence="2 3" key="1">
    <citation type="submission" date="2015-12" db="EMBL/GenBank/DDBJ databases">
        <title>Genome sequence of Tistrella mobilis MCCC 1A02139.</title>
        <authorList>
            <person name="Lu L."/>
            <person name="Lai Q."/>
            <person name="Shao Z."/>
            <person name="Qian P."/>
        </authorList>
    </citation>
    <scope>NUCLEOTIDE SEQUENCE [LARGE SCALE GENOMIC DNA]</scope>
    <source>
        <strain evidence="2 3">MCCC 1A02139</strain>
    </source>
</reference>
<dbReference type="Pfam" id="PF06082">
    <property type="entry name" value="YjbH"/>
    <property type="match status" value="1"/>
</dbReference>
<dbReference type="RefSeq" id="WP_062769441.1">
    <property type="nucleotide sequence ID" value="NZ_CP121061.1"/>
</dbReference>
<protein>
    <recommendedName>
        <fullName evidence="4">YjbH domain-containing protein</fullName>
    </recommendedName>
</protein>
<evidence type="ECO:0000313" key="2">
    <source>
        <dbReference type="EMBL" id="KYO49932.1"/>
    </source>
</evidence>
<dbReference type="OrthoDB" id="19542at2"/>
<organism evidence="2 3">
    <name type="scientific">Tistrella mobilis</name>
    <dbReference type="NCBI Taxonomy" id="171437"/>
    <lineage>
        <taxon>Bacteria</taxon>
        <taxon>Pseudomonadati</taxon>
        <taxon>Pseudomonadota</taxon>
        <taxon>Alphaproteobacteria</taxon>
        <taxon>Geminicoccales</taxon>
        <taxon>Geminicoccaceae</taxon>
        <taxon>Tistrella</taxon>
    </lineage>
</organism>
<name>A0A162JV11_9PROT</name>
<evidence type="ECO:0000256" key="1">
    <source>
        <dbReference type="SAM" id="SignalP"/>
    </source>
</evidence>
<comment type="caution">
    <text evidence="2">The sequence shown here is derived from an EMBL/GenBank/DDBJ whole genome shotgun (WGS) entry which is preliminary data.</text>
</comment>
<sequence>MSGKAAYVVAANLMLVATLTTVDADPAAAQPADQSFRPWERTVLPNVSDYGGIGALQTPTARFGKDGQFLAGISIVSPYHRYFINLQALPWLEGTFRYTRITDRPYSPVAGFADGQDYKDRSVDLKIRLSQEDDSWPEIAMGFRDLGGTGLFGSEYFVASKRYGDFDLSAGLGFGALGTRAHLDNPLGLFFDRFDNRIGSSGSPGSVGSAFFTGPIALFGSVSYMWRDIPLLGEDLRFTVEYDPNNYKDDPAFSDLTPKMPVNFGVTWQPASWVQVAAGFERGDTAMARVSLFADFHNGFNPLLNNGVPPEVAVRGRDGPQGVPADKPADPAPTAATWLPELAQASLRAAAADRQMVVRRFEVSADRAVVDLTGGIPGHDMADALEVAGAAARAVPPGVTTIETRLLTDAGRPVMTWVVPRAQLLTGTATPDDAGRDDVARPRVVKTVVRDTAETRKIAERLFAAAEENEVAIDRMELRGDTVRIFLGPMPFRNFVTSAGRAARVATQVMPPEVERLTVVLGDDGLPVAELTVLRTHIERLSKDEATPEEIWHQSRIAQATPPGDDAVLNTSSYPAFDWSIAPRTRQQIGGPDAFLIYQLYMRAQASIRPTPNTEIDGYAGLNITNNYDDLTLESDSKLPHVRSGIKDYLKEGETWIGRLQGAYYTSLAPGLYATAYAGLLEEMFGGVGGEVLYKEVGSPWAYGIDVNWVKQRDYDGMFSFLDYSTVTGHVGVYYELPFWNLNGSVRAGRYLAKDWGATFELSREFDSGIRAGVFATLTDVSAAEFGEGSFDKGFFLSIPLDIYSTRPTKTRFGLTYRPVTRDGGAQLNRSSALIGRVGGYDAANTSRYWPGLMD</sequence>
<gene>
    <name evidence="2" type="ORF">AUP44_15500</name>
</gene>
<evidence type="ECO:0008006" key="4">
    <source>
        <dbReference type="Google" id="ProtNLM"/>
    </source>
</evidence>
<accession>A0A162JV11</accession>
<proteinExistence type="predicted"/>
<dbReference type="Proteomes" id="UP000075787">
    <property type="component" value="Unassembled WGS sequence"/>
</dbReference>